<comment type="caution">
    <text evidence="7">The sequence shown here is derived from an EMBL/GenBank/DDBJ whole genome shotgun (WGS) entry which is preliminary data.</text>
</comment>
<dbReference type="PANTHER" id="PTHR11878">
    <property type="entry name" value="SODIUM/CALCIUM EXCHANGER"/>
    <property type="match status" value="1"/>
</dbReference>
<feature type="domain" description="Calx-beta" evidence="6">
    <location>
        <begin position="1293"/>
        <end position="1394"/>
    </location>
</feature>
<keyword evidence="4" id="KW-0406">Ion transport</keyword>
<feature type="compositionally biased region" description="Polar residues" evidence="5">
    <location>
        <begin position="726"/>
        <end position="748"/>
    </location>
</feature>
<dbReference type="InterPro" id="IPR003644">
    <property type="entry name" value="Calx_beta"/>
</dbReference>
<dbReference type="GO" id="GO:0007154">
    <property type="term" value="P:cell communication"/>
    <property type="evidence" value="ECO:0007669"/>
    <property type="project" value="InterPro"/>
</dbReference>
<feature type="domain" description="Calx-beta" evidence="6">
    <location>
        <begin position="843"/>
        <end position="944"/>
    </location>
</feature>
<feature type="domain" description="Calx-beta" evidence="6">
    <location>
        <begin position="1406"/>
        <end position="1507"/>
    </location>
</feature>
<proteinExistence type="predicted"/>
<evidence type="ECO:0000256" key="4">
    <source>
        <dbReference type="ARBA" id="ARBA00023065"/>
    </source>
</evidence>
<dbReference type="InterPro" id="IPR038081">
    <property type="entry name" value="CalX-like_sf"/>
</dbReference>
<organism evidence="7 8">
    <name type="scientific">Abyssibacter profundi</name>
    <dbReference type="NCBI Taxonomy" id="2182787"/>
    <lineage>
        <taxon>Bacteria</taxon>
        <taxon>Pseudomonadati</taxon>
        <taxon>Pseudomonadota</taxon>
        <taxon>Gammaproteobacteria</taxon>
        <taxon>Chromatiales</taxon>
        <taxon>Oceanococcaceae</taxon>
        <taxon>Abyssibacter</taxon>
    </lineage>
</organism>
<keyword evidence="3" id="KW-0106">Calcium</keyword>
<dbReference type="SMART" id="SM00237">
    <property type="entry name" value="Calx_beta"/>
    <property type="match status" value="13"/>
</dbReference>
<keyword evidence="1" id="KW-0732">Signal</keyword>
<evidence type="ECO:0000313" key="7">
    <source>
        <dbReference type="EMBL" id="PWN56241.1"/>
    </source>
</evidence>
<feature type="region of interest" description="Disordered" evidence="5">
    <location>
        <begin position="694"/>
        <end position="748"/>
    </location>
</feature>
<evidence type="ECO:0000313" key="8">
    <source>
        <dbReference type="Proteomes" id="UP000251800"/>
    </source>
</evidence>
<feature type="domain" description="Calx-beta" evidence="6">
    <location>
        <begin position="731"/>
        <end position="830"/>
    </location>
</feature>
<evidence type="ECO:0000256" key="1">
    <source>
        <dbReference type="ARBA" id="ARBA00022729"/>
    </source>
</evidence>
<evidence type="ECO:0000256" key="5">
    <source>
        <dbReference type="SAM" id="MobiDB-lite"/>
    </source>
</evidence>
<feature type="domain" description="Calx-beta" evidence="6">
    <location>
        <begin position="2084"/>
        <end position="2185"/>
    </location>
</feature>
<dbReference type="Pfam" id="PF03160">
    <property type="entry name" value="Calx-beta"/>
    <property type="match status" value="11"/>
</dbReference>
<dbReference type="EMBL" id="QEQK01000006">
    <property type="protein sequence ID" value="PWN56241.1"/>
    <property type="molecule type" value="Genomic_DNA"/>
</dbReference>
<dbReference type="GO" id="GO:0030001">
    <property type="term" value="P:metal ion transport"/>
    <property type="evidence" value="ECO:0007669"/>
    <property type="project" value="TreeGrafter"/>
</dbReference>
<feature type="domain" description="Calx-beta" evidence="6">
    <location>
        <begin position="1971"/>
        <end position="2072"/>
    </location>
</feature>
<dbReference type="SUPFAM" id="SSF141072">
    <property type="entry name" value="CalX-like"/>
    <property type="match status" value="13"/>
</dbReference>
<feature type="domain" description="Calx-beta" evidence="6">
    <location>
        <begin position="1632"/>
        <end position="1733"/>
    </location>
</feature>
<sequence>MRRSMGAVVEAAWEERDMRQDQVQPQPGHRSSGKHWLQRLALTALMVPCLVIGGDELARQYIVFQYQANDAAIGGEQTAPAVATAGGLQSIGSNADGSTRVDPLVTVTVWESPNQDGDTDGDRNIYGLLRITDAVTANPIEYSDGDTTFPGWTHQEIRFAVNSDGAGDQSEPRVAITASDGSFPQTYQVLVTWTDSGSGVPVVKGRLFAFQSDDASTLAPLDGQGEFTVFPGTFTTTRASDVAFDTTADPIRRFLVSAIFTADAGTDRGLIVRQIAADDAAGTGNVITLVATESAGAPVHPLTQRLAAGRNVFGLVWDFDDGAGRRDVRWQLFGADGSEYLAAQRVSQVDGGESYARPDIALGDICPDDALDDCADSLDSSESSTSLSPDHVLLVMEPNHYQLIPNENGMTGPASYTLPDNLQTIDSSVASVSGPQVVTVGRAEREGAQSNTAGNFGNSAVDNYPPKGEDFTLTWVRSSALPGVESEVMGRRISQSDDVTLTAIGPLPAEHNAAQNVAVAGFPFSLVVREYCSDFGQVDGPDDGTYYFTYCRSQFMDYALAWQASGPNDDGDIFVSLVGDPGGVDLDLSVYDGPAEAEENEAGLAFTATVKNANNLPAGPGFTVRFQTPFSGFTRTDFNRWACNAESGSETNRVCTYIGNQLNPGFEIQLNYVATAPGSGGELSSIATVHADEGGQVYDGTGSSMPSEGGFGGVGDNPGEEKNPDTTRQSKTVETSVNSTPPVVSLPETTSEVLEDAGTLTVTVALDKNAEDEVSIPYSLSGTATAGDDYSNFTASPIVIAAGSREATIQGTVVDDSLDEGRETVVITLGTPTNATLGANDTHTLTIQDDDPLPTLSVADVTVTEGDADTVNAVFTVSLSAASGRAVTVAYATSDGSARTADGDYQARSGTLSFAAGETTKTVTVPVQGDTRDEADETFELGLSDPSNATVTTNSATGTITDDDPLPALSIADASQAEGDSGTRDLQFSVQLSAASGRDITVAYATSDGTATTADSDYNAASGTLTFAAGETQKTIEVSIVGDTRNEADETFEVTLSNPAQATLDQATATGTIQNDEGLPTLSVADVSVAEGHSGTTAMTFTVELSAVSGQTVTADYATVEGTATDGDFVAATGQITIPAGQSTASIEISVQGDRLDEADETFDLVLSNPGNAALEDGRATGTIVDDDATPSLAIAAATVTEGNSGQQTLTLAVTLSAASGRTVTVRYTTRDGSATTADGDYQARSGQLSFAPSETSQSIQVAVNGDTRHEPDEQFSVRLSEATNATIQTATANGTITNDDAVPELRVGNAQVEEGNSGTATLNFTVSLSAASGQAVSMQFATRDDSATTGDSDYSAASGSLTIPAGETSRRVAVTVAGDTRNEADETLQLVISEAQNAQIVDATGVGTIVNDDPLPALRIEDRSIAEGDSGTSRLVFPVSLSAASGRMVTVSYQTADGTATTADGDYVAASGSVAFAPGETAKTIEVQISGDTVREEDESFSVTLSSPANASLERAAAAGTIVNDEGVPTVTVADVEIAEGDSGLSPVVFEVRLSAESASAVTLDFATRDGSATTVDNDYESSSGTLTFAPGETAKSVTVNVRGDALDEADEQFQLQLSNASGAAIGDSSATATITDDDPLPALSIADVTYGEGNSGSRVVEMTISLSRTSGRDVSLSWASRDGTATTADGDYQAGSGSLTIPAGSASATIGLQLGGDTRHEADEHLTVTLSNPTHATLADDTGRLTIRNDDAAPALSVSDVSVTEGNSGDRNAAFVVRLSAASGRTASVRFATADGSATASSGDYVARSGTLTFQAGETEKTVGVTVRGDTRDEPNETFTLALSQPSGASLGTSTATGTIRDDDAAPSLSATGASVSEGHSGTSSLVFQLDLSAASGKTVAVSVATADGSASQAAGDYESVATRVSFAPGETRKQVAVPVRGDRLNESDETLALTLGSASNATLATTSVTGTIVNDDPLPALSIGDTTLAEGDSGNTQAQFTVQLSAASGREVQVSYQTSDDSASASAGDYVSSSGTLALAPGETSATVTVPVSGDLLDEADERFVVTLSAPVRATLADAEAVGLIEDDDRMPELSIASAGVLEGDSGTVSLQFDVSLSAPSGRAVSVRYATADGTATTADGDYDATSGQLNFAAGQTIRSISVTVRGDTNVEADEQFTVVLTDPVNAVLETASATGGIGNDDEAGGGGGSGSLGLLWLWGCLLAGWMRRRALAELGRSRQPG</sequence>
<name>A0A363ULE8_9GAMM</name>
<feature type="compositionally biased region" description="Low complexity" evidence="5">
    <location>
        <begin position="1849"/>
        <end position="1861"/>
    </location>
</feature>
<feature type="domain" description="Calx-beta" evidence="6">
    <location>
        <begin position="1519"/>
        <end position="1620"/>
    </location>
</feature>
<dbReference type="PANTHER" id="PTHR11878:SF65">
    <property type="entry name" value="NA_CA-EXCHANGE PROTEIN, ISOFORM G"/>
    <property type="match status" value="1"/>
</dbReference>
<protein>
    <recommendedName>
        <fullName evidence="6">Calx-beta domain-containing protein</fullName>
    </recommendedName>
</protein>
<feature type="domain" description="Calx-beta" evidence="6">
    <location>
        <begin position="1069"/>
        <end position="1168"/>
    </location>
</feature>
<keyword evidence="4" id="KW-0813">Transport</keyword>
<gene>
    <name evidence="7" type="ORF">DEH80_08185</name>
</gene>
<evidence type="ECO:0000256" key="2">
    <source>
        <dbReference type="ARBA" id="ARBA00022737"/>
    </source>
</evidence>
<feature type="domain" description="Calx-beta" evidence="6">
    <location>
        <begin position="1745"/>
        <end position="1846"/>
    </location>
</feature>
<dbReference type="InterPro" id="IPR051171">
    <property type="entry name" value="CaCA"/>
</dbReference>
<feature type="domain" description="Calx-beta" evidence="6">
    <location>
        <begin position="1858"/>
        <end position="1959"/>
    </location>
</feature>
<dbReference type="OrthoDB" id="5242130at2"/>
<dbReference type="Proteomes" id="UP000251800">
    <property type="component" value="Unassembled WGS sequence"/>
</dbReference>
<dbReference type="GO" id="GO:0016020">
    <property type="term" value="C:membrane"/>
    <property type="evidence" value="ECO:0007669"/>
    <property type="project" value="InterPro"/>
</dbReference>
<keyword evidence="8" id="KW-1185">Reference proteome</keyword>
<evidence type="ECO:0000259" key="6">
    <source>
        <dbReference type="SMART" id="SM00237"/>
    </source>
</evidence>
<keyword evidence="2" id="KW-0677">Repeat</keyword>
<evidence type="ECO:0000256" key="3">
    <source>
        <dbReference type="ARBA" id="ARBA00022837"/>
    </source>
</evidence>
<feature type="region of interest" description="Disordered" evidence="5">
    <location>
        <begin position="1845"/>
        <end position="1881"/>
    </location>
</feature>
<dbReference type="Gene3D" id="2.60.40.2030">
    <property type="match status" value="13"/>
</dbReference>
<reference evidence="7 8" key="1">
    <citation type="submission" date="2018-05" db="EMBL/GenBank/DDBJ databases">
        <title>Abyssibacter profundi OUC007T gen. nov., sp. nov, a marine bacterium isolated from seawater of the Mariana Trench.</title>
        <authorList>
            <person name="Zhou S."/>
        </authorList>
    </citation>
    <scope>NUCLEOTIDE SEQUENCE [LARGE SCALE GENOMIC DNA]</scope>
    <source>
        <strain evidence="7 8">OUC007</strain>
    </source>
</reference>
<accession>A0A363ULE8</accession>
<feature type="domain" description="Calx-beta" evidence="6">
    <location>
        <begin position="1180"/>
        <end position="1281"/>
    </location>
</feature>
<feature type="domain" description="Calx-beta" evidence="6">
    <location>
        <begin position="956"/>
        <end position="1057"/>
    </location>
</feature>
<feature type="compositionally biased region" description="Polar residues" evidence="5">
    <location>
        <begin position="1871"/>
        <end position="1881"/>
    </location>
</feature>